<dbReference type="Proteomes" id="UP000219546">
    <property type="component" value="Unassembled WGS sequence"/>
</dbReference>
<dbReference type="Pfam" id="PF00149">
    <property type="entry name" value="Metallophos"/>
    <property type="match status" value="1"/>
</dbReference>
<dbReference type="GO" id="GO:0009245">
    <property type="term" value="P:lipid A biosynthetic process"/>
    <property type="evidence" value="ECO:0007669"/>
    <property type="project" value="TreeGrafter"/>
</dbReference>
<dbReference type="GO" id="GO:0008758">
    <property type="term" value="F:UDP-2,3-diacylglucosamine hydrolase activity"/>
    <property type="evidence" value="ECO:0007669"/>
    <property type="project" value="TreeGrafter"/>
</dbReference>
<keyword evidence="1" id="KW-0479">Metal-binding</keyword>
<gene>
    <name evidence="4" type="ORF">SAMN05877753_10946</name>
</gene>
<reference evidence="4 5" key="1">
    <citation type="submission" date="2017-08" db="EMBL/GenBank/DDBJ databases">
        <authorList>
            <person name="de Groot N.N."/>
        </authorList>
    </citation>
    <scope>NUCLEOTIDE SEQUENCE [LARGE SCALE GENOMIC DNA]</scope>
    <source>
        <strain evidence="4 5">JC228</strain>
    </source>
</reference>
<dbReference type="PANTHER" id="PTHR31302">
    <property type="entry name" value="TRANSMEMBRANE PROTEIN WITH METALLOPHOSPHOESTERASE DOMAIN-RELATED"/>
    <property type="match status" value="1"/>
</dbReference>
<sequence>MKALYLILFISTLLILYKAYKNTQKAVLNKVKLPTLDSHQQQDSLLHILQISDMHIEKISILPEQLYNKLADEKIDLIALTGDFLDKKRTIPKLIPYLKVLQRLNVPCGIYVVFGNHDYVLNQKDFEMLRDVLEKYGCKILQNQHESIFFEGKRVNIIGVDDFYTKRSDLRKSFSGLKEGYNLVLTHDPNIVLNMKDYHYDYLLSGHFHGGQIHWPKPYHLAKLGRTMMRMNMIKGLLYYDEKPFYISEGLGQTSINIRIGSRPEITVHQLSLNKIQKEKALSDSLQYQQQSYEIQQSIYQGNFGKA</sequence>
<dbReference type="GO" id="GO:0046872">
    <property type="term" value="F:metal ion binding"/>
    <property type="evidence" value="ECO:0007669"/>
    <property type="project" value="UniProtKB-KW"/>
</dbReference>
<dbReference type="InterPro" id="IPR004843">
    <property type="entry name" value="Calcineurin-like_PHP"/>
</dbReference>
<dbReference type="InterPro" id="IPR051158">
    <property type="entry name" value="Metallophosphoesterase_sf"/>
</dbReference>
<keyword evidence="2" id="KW-0378">Hydrolase</keyword>
<evidence type="ECO:0000313" key="5">
    <source>
        <dbReference type="Proteomes" id="UP000219546"/>
    </source>
</evidence>
<dbReference type="InterPro" id="IPR029052">
    <property type="entry name" value="Metallo-depent_PP-like"/>
</dbReference>
<dbReference type="Gene3D" id="3.60.21.10">
    <property type="match status" value="1"/>
</dbReference>
<dbReference type="RefSeq" id="WP_097159898.1">
    <property type="nucleotide sequence ID" value="NZ_JBEPMQ010000009.1"/>
</dbReference>
<dbReference type="GO" id="GO:0016020">
    <property type="term" value="C:membrane"/>
    <property type="evidence" value="ECO:0007669"/>
    <property type="project" value="GOC"/>
</dbReference>
<dbReference type="PANTHER" id="PTHR31302:SF31">
    <property type="entry name" value="PHOSPHODIESTERASE YAEI"/>
    <property type="match status" value="1"/>
</dbReference>
<evidence type="ECO:0000256" key="2">
    <source>
        <dbReference type="ARBA" id="ARBA00022801"/>
    </source>
</evidence>
<accession>A0A285D3F0</accession>
<name>A0A285D3F0_9BACI</name>
<keyword evidence="5" id="KW-1185">Reference proteome</keyword>
<proteinExistence type="predicted"/>
<organism evidence="4 5">
    <name type="scientific">Bacillus oleivorans</name>
    <dbReference type="NCBI Taxonomy" id="1448271"/>
    <lineage>
        <taxon>Bacteria</taxon>
        <taxon>Bacillati</taxon>
        <taxon>Bacillota</taxon>
        <taxon>Bacilli</taxon>
        <taxon>Bacillales</taxon>
        <taxon>Bacillaceae</taxon>
        <taxon>Bacillus</taxon>
    </lineage>
</organism>
<feature type="domain" description="Calcineurin-like phosphoesterase" evidence="3">
    <location>
        <begin position="47"/>
        <end position="210"/>
    </location>
</feature>
<protein>
    <recommendedName>
        <fullName evidence="3">Calcineurin-like phosphoesterase domain-containing protein</fullName>
    </recommendedName>
</protein>
<dbReference type="AlphaFoldDB" id="A0A285D3F0"/>
<dbReference type="OrthoDB" id="9780884at2"/>
<evidence type="ECO:0000256" key="1">
    <source>
        <dbReference type="ARBA" id="ARBA00022723"/>
    </source>
</evidence>
<evidence type="ECO:0000259" key="3">
    <source>
        <dbReference type="Pfam" id="PF00149"/>
    </source>
</evidence>
<evidence type="ECO:0000313" key="4">
    <source>
        <dbReference type="EMBL" id="SNX74344.1"/>
    </source>
</evidence>
<dbReference type="SUPFAM" id="SSF56300">
    <property type="entry name" value="Metallo-dependent phosphatases"/>
    <property type="match status" value="1"/>
</dbReference>
<dbReference type="EMBL" id="OAOP01000009">
    <property type="protein sequence ID" value="SNX74344.1"/>
    <property type="molecule type" value="Genomic_DNA"/>
</dbReference>